<evidence type="ECO:0000256" key="4">
    <source>
        <dbReference type="ARBA" id="ARBA00022984"/>
    </source>
</evidence>
<dbReference type="EMBL" id="QSEP01000062">
    <property type="protein sequence ID" value="RGZ81700.1"/>
    <property type="molecule type" value="Genomic_DNA"/>
</dbReference>
<dbReference type="InterPro" id="IPR004391">
    <property type="entry name" value="Glu_race"/>
</dbReference>
<feature type="binding site" evidence="7">
    <location>
        <begin position="44"/>
        <end position="45"/>
    </location>
    <ligand>
        <name>substrate</name>
    </ligand>
</feature>
<dbReference type="PANTHER" id="PTHR21198">
    <property type="entry name" value="GLUTAMATE RACEMASE"/>
    <property type="match status" value="1"/>
</dbReference>
<dbReference type="AlphaFoldDB" id="A0A173TN26"/>
<evidence type="ECO:0000313" key="10">
    <source>
        <dbReference type="EMBL" id="RGZ81700.1"/>
    </source>
</evidence>
<dbReference type="Proteomes" id="UP000286561">
    <property type="component" value="Unassembled WGS sequence"/>
</dbReference>
<dbReference type="InterPro" id="IPR018187">
    <property type="entry name" value="Asp/Glu_racemase_AS_1"/>
</dbReference>
<dbReference type="EC" id="5.1.1.3" evidence="2 7"/>
<dbReference type="HAMAP" id="MF_00258">
    <property type="entry name" value="Glu_racemase"/>
    <property type="match status" value="1"/>
</dbReference>
<keyword evidence="6 7" id="KW-0961">Cell wall biogenesis/degradation</keyword>
<keyword evidence="3 7" id="KW-0133">Cell shape</keyword>
<dbReference type="GO" id="GO:0009252">
    <property type="term" value="P:peptidoglycan biosynthetic process"/>
    <property type="evidence" value="ECO:0007669"/>
    <property type="project" value="UniProtKB-UniRule"/>
</dbReference>
<dbReference type="PROSITE" id="PS00924">
    <property type="entry name" value="ASP_GLU_RACEMASE_2"/>
    <property type="match status" value="1"/>
</dbReference>
<evidence type="ECO:0000313" key="13">
    <source>
        <dbReference type="Proteomes" id="UP000095390"/>
    </source>
</evidence>
<organism evidence="8 13">
    <name type="scientific">Anaerobutyricum hallii</name>
    <dbReference type="NCBI Taxonomy" id="39488"/>
    <lineage>
        <taxon>Bacteria</taxon>
        <taxon>Bacillati</taxon>
        <taxon>Bacillota</taxon>
        <taxon>Clostridia</taxon>
        <taxon>Lachnospirales</taxon>
        <taxon>Lachnospiraceae</taxon>
        <taxon>Anaerobutyricum</taxon>
    </lineage>
</organism>
<dbReference type="EMBL" id="QSOE01000123">
    <property type="protein sequence ID" value="RGI80605.1"/>
    <property type="molecule type" value="Genomic_DNA"/>
</dbReference>
<evidence type="ECO:0000313" key="16">
    <source>
        <dbReference type="Proteomes" id="UP000283700"/>
    </source>
</evidence>
<evidence type="ECO:0000256" key="7">
    <source>
        <dbReference type="HAMAP-Rule" id="MF_00258"/>
    </source>
</evidence>
<proteinExistence type="inferred from homology"/>
<comment type="function">
    <text evidence="7">Provides the (R)-glutamate required for cell wall biosynthesis.</text>
</comment>
<dbReference type="Proteomes" id="UP000283497">
    <property type="component" value="Unassembled WGS sequence"/>
</dbReference>
<dbReference type="UniPathway" id="UPA00219"/>
<dbReference type="PANTHER" id="PTHR21198:SF3">
    <property type="entry name" value="GLUTAMATE RACEMASE"/>
    <property type="match status" value="1"/>
</dbReference>
<name>A0A173TN26_9FIRM</name>
<dbReference type="NCBIfam" id="TIGR00067">
    <property type="entry name" value="glut_race"/>
    <property type="match status" value="1"/>
</dbReference>
<dbReference type="GO" id="GO:0071555">
    <property type="term" value="P:cell wall organization"/>
    <property type="evidence" value="ECO:0007669"/>
    <property type="project" value="UniProtKB-KW"/>
</dbReference>
<dbReference type="Proteomes" id="UP000283700">
    <property type="component" value="Unassembled WGS sequence"/>
</dbReference>
<dbReference type="SUPFAM" id="SSF53681">
    <property type="entry name" value="Aspartate/glutamate racemase"/>
    <property type="match status" value="2"/>
</dbReference>
<dbReference type="InterPro" id="IPR015942">
    <property type="entry name" value="Asp/Glu/hydantoin_racemase"/>
</dbReference>
<feature type="binding site" evidence="7">
    <location>
        <begin position="12"/>
        <end position="13"/>
    </location>
    <ligand>
        <name>substrate</name>
    </ligand>
</feature>
<evidence type="ECO:0000256" key="3">
    <source>
        <dbReference type="ARBA" id="ARBA00022960"/>
    </source>
</evidence>
<dbReference type="OrthoDB" id="9801055at2"/>
<evidence type="ECO:0000313" key="14">
    <source>
        <dbReference type="Proteomes" id="UP000262524"/>
    </source>
</evidence>
<evidence type="ECO:0000313" key="11">
    <source>
        <dbReference type="EMBL" id="RHK38155.1"/>
    </source>
</evidence>
<accession>A0A173TN26</accession>
<comment type="similarity">
    <text evidence="7">Belongs to the aspartate/glutamate racemases family.</text>
</comment>
<evidence type="ECO:0000313" key="17">
    <source>
        <dbReference type="Proteomes" id="UP000286561"/>
    </source>
</evidence>
<evidence type="ECO:0000313" key="9">
    <source>
        <dbReference type="EMBL" id="RGI80605.1"/>
    </source>
</evidence>
<dbReference type="InterPro" id="IPR001920">
    <property type="entry name" value="Asp/Glu_race"/>
</dbReference>
<comment type="pathway">
    <text evidence="7">Cell wall biogenesis; peptidoglycan biosynthesis.</text>
</comment>
<dbReference type="EMBL" id="QRNJ01000038">
    <property type="protein sequence ID" value="RHK38155.1"/>
    <property type="molecule type" value="Genomic_DNA"/>
</dbReference>
<protein>
    <recommendedName>
        <fullName evidence="2 7">Glutamate racemase</fullName>
        <ecNumber evidence="2 7">5.1.1.3</ecNumber>
    </recommendedName>
</protein>
<keyword evidence="5 7" id="KW-0413">Isomerase</keyword>
<dbReference type="Gene3D" id="3.40.50.1860">
    <property type="match status" value="2"/>
</dbReference>
<sequence length="259" mass="28608">MNQLSDPIAVFDSGMGGISVLREMTKLMPNEDFIYYGDSKHAPYGTKTLEEVRALTIEHITYLIKEKHAKAVAVACNTATSAAVRILRDMYPDLPLVGVEPAIKPAVLATGHAKVVVMATPMTLREEKFHKLESLYDEQADIYPLPCPGLMEFVEQGILSGEKLETFLHNLLDPYKDKDITGIVLGCTHYPFLKETIQKIAGPSVTIFDGGYGTAKELLRRLRVADLAQVDNTRKGSVTFLNSSDDPALIQRSKKLLNS</sequence>
<dbReference type="GO" id="GO:0008360">
    <property type="term" value="P:regulation of cell shape"/>
    <property type="evidence" value="ECO:0007669"/>
    <property type="project" value="UniProtKB-KW"/>
</dbReference>
<dbReference type="InterPro" id="IPR033134">
    <property type="entry name" value="Asp/Glu_racemase_AS_2"/>
</dbReference>
<dbReference type="Pfam" id="PF01177">
    <property type="entry name" value="Asp_Glu_race"/>
    <property type="match status" value="1"/>
</dbReference>
<dbReference type="EMBL" id="QRQO01000012">
    <property type="protein sequence ID" value="RHN14514.1"/>
    <property type="molecule type" value="Genomic_DNA"/>
</dbReference>
<dbReference type="EMBL" id="CYYC01000020">
    <property type="protein sequence ID" value="CUN03569.1"/>
    <property type="molecule type" value="Genomic_DNA"/>
</dbReference>
<feature type="active site" description="Proton donor/acceptor" evidence="7">
    <location>
        <position position="76"/>
    </location>
</feature>
<evidence type="ECO:0000256" key="1">
    <source>
        <dbReference type="ARBA" id="ARBA00001602"/>
    </source>
</evidence>
<dbReference type="RefSeq" id="WP_055182946.1">
    <property type="nucleotide sequence ID" value="NZ_CAJLIF010000068.1"/>
</dbReference>
<evidence type="ECO:0000313" key="8">
    <source>
        <dbReference type="EMBL" id="CUN03569.1"/>
    </source>
</evidence>
<comment type="catalytic activity">
    <reaction evidence="1 7">
        <text>L-glutamate = D-glutamate</text>
        <dbReference type="Rhea" id="RHEA:12813"/>
        <dbReference type="ChEBI" id="CHEBI:29985"/>
        <dbReference type="ChEBI" id="CHEBI:29986"/>
        <dbReference type="EC" id="5.1.1.3"/>
    </reaction>
</comment>
<feature type="binding site" evidence="7">
    <location>
        <begin position="188"/>
        <end position="189"/>
    </location>
    <ligand>
        <name>substrate</name>
    </ligand>
</feature>
<dbReference type="Proteomes" id="UP000095390">
    <property type="component" value="Unassembled WGS sequence"/>
</dbReference>
<evidence type="ECO:0000313" key="12">
    <source>
        <dbReference type="EMBL" id="RHN14514.1"/>
    </source>
</evidence>
<feature type="binding site" evidence="7">
    <location>
        <begin position="77"/>
        <end position="78"/>
    </location>
    <ligand>
        <name>substrate</name>
    </ligand>
</feature>
<evidence type="ECO:0000256" key="2">
    <source>
        <dbReference type="ARBA" id="ARBA00013090"/>
    </source>
</evidence>
<dbReference type="FunFam" id="3.40.50.1860:FF:000001">
    <property type="entry name" value="Glutamate racemase"/>
    <property type="match status" value="1"/>
</dbReference>
<reference evidence="14 15" key="2">
    <citation type="submission" date="2018-08" db="EMBL/GenBank/DDBJ databases">
        <title>A genome reference for cultivated species of the human gut microbiota.</title>
        <authorList>
            <person name="Zou Y."/>
            <person name="Xue W."/>
            <person name="Luo G."/>
        </authorList>
    </citation>
    <scope>NUCLEOTIDE SEQUENCE [LARGE SCALE GENOMIC DNA]</scope>
    <source>
        <strain evidence="12 16">AF31-17AC</strain>
        <strain evidence="11 15">AF45-14BH</strain>
        <strain evidence="10 17">AM48-23BH</strain>
        <strain evidence="9 14">TM10-1AC</strain>
    </source>
</reference>
<dbReference type="Proteomes" id="UP000262524">
    <property type="component" value="Unassembled WGS sequence"/>
</dbReference>
<keyword evidence="4 7" id="KW-0573">Peptidoglycan synthesis</keyword>
<gene>
    <name evidence="8" type="primary">yrpC</name>
    <name evidence="7" type="synonym">murI</name>
    <name evidence="11" type="ORF">DW068_10280</name>
    <name evidence="10" type="ORF">DW972_09890</name>
    <name evidence="12" type="ORF">DWZ29_05740</name>
    <name evidence="9" type="ORF">DXD91_13255</name>
    <name evidence="8" type="ORF">ERS852578_01791</name>
</gene>
<dbReference type="PROSITE" id="PS00923">
    <property type="entry name" value="ASP_GLU_RACEMASE_1"/>
    <property type="match status" value="1"/>
</dbReference>
<feature type="active site" description="Proton donor/acceptor" evidence="7">
    <location>
        <position position="187"/>
    </location>
</feature>
<evidence type="ECO:0000313" key="15">
    <source>
        <dbReference type="Proteomes" id="UP000283497"/>
    </source>
</evidence>
<evidence type="ECO:0000256" key="5">
    <source>
        <dbReference type="ARBA" id="ARBA00023235"/>
    </source>
</evidence>
<reference evidence="8 13" key="1">
    <citation type="submission" date="2015-09" db="EMBL/GenBank/DDBJ databases">
        <authorList>
            <consortium name="Pathogen Informatics"/>
        </authorList>
    </citation>
    <scope>NUCLEOTIDE SEQUENCE [LARGE SCALE GENOMIC DNA]</scope>
    <source>
        <strain evidence="8 13">2789STDY5834966</strain>
    </source>
</reference>
<evidence type="ECO:0000256" key="6">
    <source>
        <dbReference type="ARBA" id="ARBA00023316"/>
    </source>
</evidence>
<dbReference type="GO" id="GO:0008881">
    <property type="term" value="F:glutamate racemase activity"/>
    <property type="evidence" value="ECO:0007669"/>
    <property type="project" value="UniProtKB-UniRule"/>
</dbReference>